<sequence>MSNTQGAALQRSKNLHYADLSHPNSNPNSRHLHTAHNLFPVPEKCLTKCLNEELAGSPYITLLPPTNHVQVEKQFLIPGIDMGGYLDEERPSSGGGQSSPSSSSPSMPAGMNGHSRSHGGGGHHHHHRDHHHRDHTHLHQQSSRHGYTSHHQPQRHPPYLSAEAAENFIKAERRSHPSSPLDNCDRESIFSYAYLAANPTFECGNVAGVVGAREQPLTL</sequence>
<accession>A0A226E1R4</accession>
<dbReference type="OrthoDB" id="10066259at2759"/>
<organism evidence="2 3">
    <name type="scientific">Folsomia candida</name>
    <name type="common">Springtail</name>
    <dbReference type="NCBI Taxonomy" id="158441"/>
    <lineage>
        <taxon>Eukaryota</taxon>
        <taxon>Metazoa</taxon>
        <taxon>Ecdysozoa</taxon>
        <taxon>Arthropoda</taxon>
        <taxon>Hexapoda</taxon>
        <taxon>Collembola</taxon>
        <taxon>Entomobryomorpha</taxon>
        <taxon>Isotomoidea</taxon>
        <taxon>Isotomidae</taxon>
        <taxon>Proisotominae</taxon>
        <taxon>Folsomia</taxon>
    </lineage>
</organism>
<feature type="compositionally biased region" description="Polar residues" evidence="1">
    <location>
        <begin position="139"/>
        <end position="151"/>
    </location>
</feature>
<protein>
    <submittedName>
        <fullName evidence="2">Uncharacterized protein</fullName>
    </submittedName>
</protein>
<keyword evidence="3" id="KW-1185">Reference proteome</keyword>
<evidence type="ECO:0000313" key="3">
    <source>
        <dbReference type="Proteomes" id="UP000198287"/>
    </source>
</evidence>
<name>A0A226E1R4_FOLCA</name>
<evidence type="ECO:0000256" key="1">
    <source>
        <dbReference type="SAM" id="MobiDB-lite"/>
    </source>
</evidence>
<proteinExistence type="predicted"/>
<dbReference type="Proteomes" id="UP000198287">
    <property type="component" value="Unassembled WGS sequence"/>
</dbReference>
<feature type="region of interest" description="Disordered" evidence="1">
    <location>
        <begin position="82"/>
        <end position="157"/>
    </location>
</feature>
<reference evidence="2 3" key="1">
    <citation type="submission" date="2015-12" db="EMBL/GenBank/DDBJ databases">
        <title>The genome of Folsomia candida.</title>
        <authorList>
            <person name="Faddeeva A."/>
            <person name="Derks M.F."/>
            <person name="Anvar Y."/>
            <person name="Smit S."/>
            <person name="Van Straalen N."/>
            <person name="Roelofs D."/>
        </authorList>
    </citation>
    <scope>NUCLEOTIDE SEQUENCE [LARGE SCALE GENOMIC DNA]</scope>
    <source>
        <strain evidence="2 3">VU population</strain>
        <tissue evidence="2">Whole body</tissue>
    </source>
</reference>
<evidence type="ECO:0000313" key="2">
    <source>
        <dbReference type="EMBL" id="OXA51483.1"/>
    </source>
</evidence>
<dbReference type="EMBL" id="LNIX01000007">
    <property type="protein sequence ID" value="OXA51483.1"/>
    <property type="molecule type" value="Genomic_DNA"/>
</dbReference>
<dbReference type="AlphaFoldDB" id="A0A226E1R4"/>
<gene>
    <name evidence="2" type="ORF">Fcan01_13501</name>
</gene>
<comment type="caution">
    <text evidence="2">The sequence shown here is derived from an EMBL/GenBank/DDBJ whole genome shotgun (WGS) entry which is preliminary data.</text>
</comment>
<feature type="compositionally biased region" description="Basic residues" evidence="1">
    <location>
        <begin position="115"/>
        <end position="138"/>
    </location>
</feature>